<dbReference type="OrthoDB" id="2789670at2759"/>
<dbReference type="PANTHER" id="PTHR47955">
    <property type="entry name" value="CYTOCHROME P450 FAMILY 71 PROTEIN"/>
    <property type="match status" value="1"/>
</dbReference>
<dbReference type="SUPFAM" id="SSF48264">
    <property type="entry name" value="Cytochrome P450"/>
    <property type="match status" value="1"/>
</dbReference>
<evidence type="ECO:0000256" key="6">
    <source>
        <dbReference type="ARBA" id="ARBA00023004"/>
    </source>
</evidence>
<evidence type="ECO:0000256" key="8">
    <source>
        <dbReference type="PIRSR" id="PIRSR602401-1"/>
    </source>
</evidence>
<dbReference type="GO" id="GO:0044550">
    <property type="term" value="P:secondary metabolite biosynthetic process"/>
    <property type="evidence" value="ECO:0007669"/>
    <property type="project" value="UniProtKB-ARBA"/>
</dbReference>
<comment type="cofactor">
    <cofactor evidence="1 8">
        <name>heme</name>
        <dbReference type="ChEBI" id="CHEBI:30413"/>
    </cofactor>
</comment>
<comment type="similarity">
    <text evidence="2 9">Belongs to the cytochrome P450 family.</text>
</comment>
<reference evidence="11 12" key="1">
    <citation type="journal article" date="2020" name="IScience">
        <title>Genome Sequencing of the Endangered Kingdonia uniflora (Circaeasteraceae, Ranunculales) Reveals Potential Mechanisms of Evolutionary Specialization.</title>
        <authorList>
            <person name="Sun Y."/>
            <person name="Deng T."/>
            <person name="Zhang A."/>
            <person name="Moore M.J."/>
            <person name="Landis J.B."/>
            <person name="Lin N."/>
            <person name="Zhang H."/>
            <person name="Zhang X."/>
            <person name="Huang J."/>
            <person name="Zhang X."/>
            <person name="Sun H."/>
            <person name="Wang H."/>
        </authorList>
    </citation>
    <scope>NUCLEOTIDE SEQUENCE [LARGE SCALE GENOMIC DNA]</scope>
    <source>
        <strain evidence="11">TB1705</strain>
        <tissue evidence="11">Leaf</tissue>
    </source>
</reference>
<dbReference type="InterPro" id="IPR001128">
    <property type="entry name" value="Cyt_P450"/>
</dbReference>
<dbReference type="Pfam" id="PF00067">
    <property type="entry name" value="p450"/>
    <property type="match status" value="1"/>
</dbReference>
<keyword evidence="10" id="KW-1133">Transmembrane helix</keyword>
<evidence type="ECO:0000256" key="5">
    <source>
        <dbReference type="ARBA" id="ARBA00023002"/>
    </source>
</evidence>
<keyword evidence="7 9" id="KW-0503">Monooxygenase</keyword>
<keyword evidence="6 8" id="KW-0408">Iron</keyword>
<dbReference type="FunFam" id="1.10.630.10:FF:000011">
    <property type="entry name" value="Cytochrome P450 83B1"/>
    <property type="match status" value="1"/>
</dbReference>
<dbReference type="PROSITE" id="PS00086">
    <property type="entry name" value="CYTOCHROME_P450"/>
    <property type="match status" value="1"/>
</dbReference>
<evidence type="ECO:0000256" key="2">
    <source>
        <dbReference type="ARBA" id="ARBA00010617"/>
    </source>
</evidence>
<dbReference type="Proteomes" id="UP000541444">
    <property type="component" value="Unassembled WGS sequence"/>
</dbReference>
<evidence type="ECO:0000256" key="10">
    <source>
        <dbReference type="SAM" id="Phobius"/>
    </source>
</evidence>
<dbReference type="GO" id="GO:0016705">
    <property type="term" value="F:oxidoreductase activity, acting on paired donors, with incorporation or reduction of molecular oxygen"/>
    <property type="evidence" value="ECO:0007669"/>
    <property type="project" value="InterPro"/>
</dbReference>
<dbReference type="InterPro" id="IPR002401">
    <property type="entry name" value="Cyt_P450_E_grp-I"/>
</dbReference>
<dbReference type="CDD" id="cd11072">
    <property type="entry name" value="CYP71-like"/>
    <property type="match status" value="1"/>
</dbReference>
<dbReference type="AlphaFoldDB" id="A0A7J7L3L6"/>
<dbReference type="GO" id="GO:0004497">
    <property type="term" value="F:monooxygenase activity"/>
    <property type="evidence" value="ECO:0007669"/>
    <property type="project" value="UniProtKB-KW"/>
</dbReference>
<dbReference type="PRINTS" id="PR00385">
    <property type="entry name" value="P450"/>
</dbReference>
<feature type="transmembrane region" description="Helical" evidence="10">
    <location>
        <begin position="6"/>
        <end position="24"/>
    </location>
</feature>
<keyword evidence="4 8" id="KW-0479">Metal-binding</keyword>
<dbReference type="EMBL" id="JACGCM010002660">
    <property type="protein sequence ID" value="KAF6137215.1"/>
    <property type="molecule type" value="Genomic_DNA"/>
</dbReference>
<keyword evidence="12" id="KW-1185">Reference proteome</keyword>
<keyword evidence="10" id="KW-0812">Transmembrane</keyword>
<gene>
    <name evidence="11" type="ORF">GIB67_030979</name>
</gene>
<dbReference type="GO" id="GO:0020037">
    <property type="term" value="F:heme binding"/>
    <property type="evidence" value="ECO:0007669"/>
    <property type="project" value="InterPro"/>
</dbReference>
<evidence type="ECO:0000256" key="4">
    <source>
        <dbReference type="ARBA" id="ARBA00022723"/>
    </source>
</evidence>
<keyword evidence="10" id="KW-0472">Membrane</keyword>
<keyword evidence="3 8" id="KW-0349">Heme</keyword>
<evidence type="ECO:0000313" key="11">
    <source>
        <dbReference type="EMBL" id="KAF6137215.1"/>
    </source>
</evidence>
<accession>A0A7J7L3L6</accession>
<feature type="binding site" description="axial binding residue" evidence="8">
    <location>
        <position position="441"/>
    </location>
    <ligand>
        <name>heme</name>
        <dbReference type="ChEBI" id="CHEBI:30413"/>
    </ligand>
    <ligandPart>
        <name>Fe</name>
        <dbReference type="ChEBI" id="CHEBI:18248"/>
    </ligandPart>
</feature>
<comment type="caution">
    <text evidence="11">The sequence shown here is derived from an EMBL/GenBank/DDBJ whole genome shotgun (WGS) entry which is preliminary data.</text>
</comment>
<dbReference type="Gene3D" id="1.10.630.10">
    <property type="entry name" value="Cytochrome P450"/>
    <property type="match status" value="1"/>
</dbReference>
<dbReference type="PRINTS" id="PR00463">
    <property type="entry name" value="EP450I"/>
</dbReference>
<evidence type="ECO:0000256" key="9">
    <source>
        <dbReference type="RuleBase" id="RU000461"/>
    </source>
</evidence>
<name>A0A7J7L3L6_9MAGN</name>
<evidence type="ECO:0000256" key="3">
    <source>
        <dbReference type="ARBA" id="ARBA00022617"/>
    </source>
</evidence>
<organism evidence="11 12">
    <name type="scientific">Kingdonia uniflora</name>
    <dbReference type="NCBI Taxonomy" id="39325"/>
    <lineage>
        <taxon>Eukaryota</taxon>
        <taxon>Viridiplantae</taxon>
        <taxon>Streptophyta</taxon>
        <taxon>Embryophyta</taxon>
        <taxon>Tracheophyta</taxon>
        <taxon>Spermatophyta</taxon>
        <taxon>Magnoliopsida</taxon>
        <taxon>Ranunculales</taxon>
        <taxon>Circaeasteraceae</taxon>
        <taxon>Kingdonia</taxon>
    </lineage>
</organism>
<sequence length="502" mass="57259">MALNTLLFSWFPFLLFIPLLYLFIRRKPDGRNRPPSPPKLPIIGNLHQLSTKLHRSFSRLSLKYGPIMLMDICSVPLLVISSSEMAREILKTHDHVFCSRPKLDGVRRHSYNHKDIAFSPYGNYWREMRKLCVLEVLSPKRVQLFGYVRVEEVAYMIDSISASCSSVIRLDKKLMFLTDHIIQRVALGTSYRGKNDDSREFSKLVHGALYTIGLSSAADMVPFLGRVIKFVTTLSYWHEKNFRALDSFLDQVVKEHTDPNRQKSESEDIVDVLLRLQSGDQFGEVSLTKTHIKAAVMDMFIAGIDTTAVSIGWTMAELVRNPRVMKKVQTEVRSCIGKKGKVEESDLDRLHYLKMVIKESLRLNPPSSILLPRESMSHCNINGYDIDPKTMVLVNVWGIGRDPGLWKNPNEFFPERFIDCSIDPKGQYFEFLPFGSGRRGCPGMQLATAVSELALANLLYCFNWELPAGMKAVDMDMDEGGIFVIHKKSGLQLVPIKYNWES</sequence>
<evidence type="ECO:0000256" key="1">
    <source>
        <dbReference type="ARBA" id="ARBA00001971"/>
    </source>
</evidence>
<evidence type="ECO:0000256" key="7">
    <source>
        <dbReference type="ARBA" id="ARBA00023033"/>
    </source>
</evidence>
<dbReference type="GO" id="GO:0005506">
    <property type="term" value="F:iron ion binding"/>
    <property type="evidence" value="ECO:0007669"/>
    <property type="project" value="InterPro"/>
</dbReference>
<dbReference type="PANTHER" id="PTHR47955:SF19">
    <property type="entry name" value="CYTOCHROME P450 71A9-LIKE ISOFORM X1"/>
    <property type="match status" value="1"/>
</dbReference>
<dbReference type="InterPro" id="IPR017972">
    <property type="entry name" value="Cyt_P450_CS"/>
</dbReference>
<protein>
    <recommendedName>
        <fullName evidence="13">Cytochrome P450</fullName>
    </recommendedName>
</protein>
<evidence type="ECO:0008006" key="13">
    <source>
        <dbReference type="Google" id="ProtNLM"/>
    </source>
</evidence>
<proteinExistence type="inferred from homology"/>
<dbReference type="InterPro" id="IPR036396">
    <property type="entry name" value="Cyt_P450_sf"/>
</dbReference>
<keyword evidence="5 9" id="KW-0560">Oxidoreductase</keyword>
<evidence type="ECO:0000313" key="12">
    <source>
        <dbReference type="Proteomes" id="UP000541444"/>
    </source>
</evidence>